<evidence type="ECO:0000313" key="2">
    <source>
        <dbReference type="Proteomes" id="UP001163823"/>
    </source>
</evidence>
<reference evidence="1" key="1">
    <citation type="journal article" date="2023" name="Science">
        <title>Elucidation of the pathway for biosynthesis of saponin adjuvants from the soapbark tree.</title>
        <authorList>
            <person name="Reed J."/>
            <person name="Orme A."/>
            <person name="El-Demerdash A."/>
            <person name="Owen C."/>
            <person name="Martin L.B.B."/>
            <person name="Misra R.C."/>
            <person name="Kikuchi S."/>
            <person name="Rejzek M."/>
            <person name="Martin A.C."/>
            <person name="Harkess A."/>
            <person name="Leebens-Mack J."/>
            <person name="Louveau T."/>
            <person name="Stephenson M.J."/>
            <person name="Osbourn A."/>
        </authorList>
    </citation>
    <scope>NUCLEOTIDE SEQUENCE</scope>
    <source>
        <strain evidence="1">S10</strain>
    </source>
</reference>
<protein>
    <submittedName>
        <fullName evidence="1">Uncharacterized protein</fullName>
    </submittedName>
</protein>
<gene>
    <name evidence="1" type="ORF">O6P43_020879</name>
</gene>
<dbReference type="EMBL" id="JARAOO010000008">
    <property type="protein sequence ID" value="KAJ7960438.1"/>
    <property type="molecule type" value="Genomic_DNA"/>
</dbReference>
<dbReference type="KEGG" id="qsa:O6P43_020879"/>
<accession>A0AAD7LLQ5</accession>
<sequence length="71" mass="8045">MLVCSGAGYEAHQRRPLEPPFHLSGLRRLLVIYTATSSIIALLVDYIEILQNFACVPLNLFHLSELNSKQY</sequence>
<evidence type="ECO:0000313" key="1">
    <source>
        <dbReference type="EMBL" id="KAJ7960438.1"/>
    </source>
</evidence>
<dbReference type="Proteomes" id="UP001163823">
    <property type="component" value="Chromosome 8"/>
</dbReference>
<organism evidence="1 2">
    <name type="scientific">Quillaja saponaria</name>
    <name type="common">Soap bark tree</name>
    <dbReference type="NCBI Taxonomy" id="32244"/>
    <lineage>
        <taxon>Eukaryota</taxon>
        <taxon>Viridiplantae</taxon>
        <taxon>Streptophyta</taxon>
        <taxon>Embryophyta</taxon>
        <taxon>Tracheophyta</taxon>
        <taxon>Spermatophyta</taxon>
        <taxon>Magnoliopsida</taxon>
        <taxon>eudicotyledons</taxon>
        <taxon>Gunneridae</taxon>
        <taxon>Pentapetalae</taxon>
        <taxon>rosids</taxon>
        <taxon>fabids</taxon>
        <taxon>Fabales</taxon>
        <taxon>Quillajaceae</taxon>
        <taxon>Quillaja</taxon>
    </lineage>
</organism>
<keyword evidence="2" id="KW-1185">Reference proteome</keyword>
<dbReference type="AlphaFoldDB" id="A0AAD7LLQ5"/>
<comment type="caution">
    <text evidence="1">The sequence shown here is derived from an EMBL/GenBank/DDBJ whole genome shotgun (WGS) entry which is preliminary data.</text>
</comment>
<name>A0AAD7LLQ5_QUISA</name>
<proteinExistence type="predicted"/>